<feature type="non-terminal residue" evidence="2">
    <location>
        <position position="62"/>
    </location>
</feature>
<feature type="compositionally biased region" description="Basic and acidic residues" evidence="1">
    <location>
        <begin position="1"/>
        <end position="18"/>
    </location>
</feature>
<comment type="caution">
    <text evidence="2">The sequence shown here is derived from an EMBL/GenBank/DDBJ whole genome shotgun (WGS) entry which is preliminary data.</text>
</comment>
<name>A0A8S2YBI9_9BILA</name>
<dbReference type="EMBL" id="CAJOBI010089980">
    <property type="protein sequence ID" value="CAF4537590.1"/>
    <property type="molecule type" value="Genomic_DNA"/>
</dbReference>
<evidence type="ECO:0000256" key="1">
    <source>
        <dbReference type="SAM" id="MobiDB-lite"/>
    </source>
</evidence>
<dbReference type="Proteomes" id="UP000676336">
    <property type="component" value="Unassembled WGS sequence"/>
</dbReference>
<dbReference type="AlphaFoldDB" id="A0A8S2YBI9"/>
<protein>
    <submittedName>
        <fullName evidence="2">Uncharacterized protein</fullName>
    </submittedName>
</protein>
<gene>
    <name evidence="2" type="ORF">SMN809_LOCUS36487</name>
</gene>
<evidence type="ECO:0000313" key="3">
    <source>
        <dbReference type="Proteomes" id="UP000676336"/>
    </source>
</evidence>
<sequence length="62" mass="6947">RKIQESKRAQQERARANESNDGTVHNELPNTNTPPPTTNSRQLLIPDESTLSRLVAARLDLP</sequence>
<feature type="non-terminal residue" evidence="2">
    <location>
        <position position="1"/>
    </location>
</feature>
<accession>A0A8S2YBI9</accession>
<organism evidence="2 3">
    <name type="scientific">Rotaria magnacalcarata</name>
    <dbReference type="NCBI Taxonomy" id="392030"/>
    <lineage>
        <taxon>Eukaryota</taxon>
        <taxon>Metazoa</taxon>
        <taxon>Spiralia</taxon>
        <taxon>Gnathifera</taxon>
        <taxon>Rotifera</taxon>
        <taxon>Eurotatoria</taxon>
        <taxon>Bdelloidea</taxon>
        <taxon>Philodinida</taxon>
        <taxon>Philodinidae</taxon>
        <taxon>Rotaria</taxon>
    </lineage>
</organism>
<reference evidence="2" key="1">
    <citation type="submission" date="2021-02" db="EMBL/GenBank/DDBJ databases">
        <authorList>
            <person name="Nowell W R."/>
        </authorList>
    </citation>
    <scope>NUCLEOTIDE SEQUENCE</scope>
</reference>
<proteinExistence type="predicted"/>
<evidence type="ECO:0000313" key="2">
    <source>
        <dbReference type="EMBL" id="CAF4537590.1"/>
    </source>
</evidence>
<feature type="region of interest" description="Disordered" evidence="1">
    <location>
        <begin position="1"/>
        <end position="47"/>
    </location>
</feature>